<protein>
    <submittedName>
        <fullName evidence="1">Uncharacterized protein</fullName>
    </submittedName>
</protein>
<reference evidence="1" key="1">
    <citation type="journal article" date="2015" name="Nature">
        <title>Complex archaea that bridge the gap between prokaryotes and eukaryotes.</title>
        <authorList>
            <person name="Spang A."/>
            <person name="Saw J.H."/>
            <person name="Jorgensen S.L."/>
            <person name="Zaremba-Niedzwiedzka K."/>
            <person name="Martijn J."/>
            <person name="Lind A.E."/>
            <person name="van Eijk R."/>
            <person name="Schleper C."/>
            <person name="Guy L."/>
            <person name="Ettema T.J."/>
        </authorList>
    </citation>
    <scope>NUCLEOTIDE SEQUENCE</scope>
</reference>
<accession>A0A0F9B7W4</accession>
<comment type="caution">
    <text evidence="1">The sequence shown here is derived from an EMBL/GenBank/DDBJ whole genome shotgun (WGS) entry which is preliminary data.</text>
</comment>
<proteinExistence type="predicted"/>
<dbReference type="AlphaFoldDB" id="A0A0F9B7W4"/>
<dbReference type="EMBL" id="LAZR01042276">
    <property type="protein sequence ID" value="KKL09912.1"/>
    <property type="molecule type" value="Genomic_DNA"/>
</dbReference>
<organism evidence="1">
    <name type="scientific">marine sediment metagenome</name>
    <dbReference type="NCBI Taxonomy" id="412755"/>
    <lineage>
        <taxon>unclassified sequences</taxon>
        <taxon>metagenomes</taxon>
        <taxon>ecological metagenomes</taxon>
    </lineage>
</organism>
<evidence type="ECO:0000313" key="1">
    <source>
        <dbReference type="EMBL" id="KKL09912.1"/>
    </source>
</evidence>
<name>A0A0F9B7W4_9ZZZZ</name>
<gene>
    <name evidence="1" type="ORF">LCGC14_2561110</name>
</gene>
<sequence>MIAESLVTGGVVAVALGALEVAKTLANRRNGVANLPESMRDLVCESRDQGKTLARILAIIEERGRA</sequence>